<accession>A0A0X8FKP0</accession>
<dbReference type="STRING" id="128944.AWM75_03235"/>
<gene>
    <name evidence="1" type="ORF">AWM75_03235</name>
</gene>
<dbReference type="KEGG" id="auh:AWM75_03235"/>
<sequence length="97" mass="11638">MFETLDILEYEYEVQPGQYFQFDDSFAEDYLIRNVIIDQDNVFTKLLTIYPFDEGRDFVMYLEQTPQGAKYRTNYPLRLKEGSDRYEAVLPLNNKDL</sequence>
<organism evidence="1 2">
    <name type="scientific">Aerococcus urinaehominis</name>
    <dbReference type="NCBI Taxonomy" id="128944"/>
    <lineage>
        <taxon>Bacteria</taxon>
        <taxon>Bacillati</taxon>
        <taxon>Bacillota</taxon>
        <taxon>Bacilli</taxon>
        <taxon>Lactobacillales</taxon>
        <taxon>Aerococcaceae</taxon>
        <taxon>Aerococcus</taxon>
    </lineage>
</organism>
<dbReference type="RefSeq" id="WP_067978159.1">
    <property type="nucleotide sequence ID" value="NZ_CP014163.1"/>
</dbReference>
<dbReference type="EMBL" id="CP014163">
    <property type="protein sequence ID" value="AMB99074.1"/>
    <property type="molecule type" value="Genomic_DNA"/>
</dbReference>
<proteinExistence type="predicted"/>
<protein>
    <submittedName>
        <fullName evidence="1">Uncharacterized protein</fullName>
    </submittedName>
</protein>
<dbReference type="AlphaFoldDB" id="A0A0X8FKP0"/>
<dbReference type="Proteomes" id="UP000062260">
    <property type="component" value="Chromosome"/>
</dbReference>
<evidence type="ECO:0000313" key="1">
    <source>
        <dbReference type="EMBL" id="AMB99074.1"/>
    </source>
</evidence>
<reference evidence="1 2" key="1">
    <citation type="journal article" date="2016" name="Genome Announc.">
        <title>Complete Genome Sequences of Aerococcus christensenii CCUG 28831T, Aerococcus sanguinicola CCUG 43001T, Aerococcus urinae CCUG 36881T, Aerococcus urinaeequi CCUG 28094T, Aerococcus urinaehominis CCUG 42038 BT, and Aerococcus viridans CCUG 4311T.</title>
        <authorList>
            <person name="Carkaci D."/>
            <person name="Dargis R."/>
            <person name="Nielsen X.C."/>
            <person name="Skovgaard O."/>
            <person name="Fuursted K."/>
            <person name="Christensen J.J."/>
        </authorList>
    </citation>
    <scope>NUCLEOTIDE SEQUENCE [LARGE SCALE GENOMIC DNA]</scope>
    <source>
        <strain evidence="1 2">CCUG42038B</strain>
    </source>
</reference>
<name>A0A0X8FKP0_9LACT</name>
<evidence type="ECO:0000313" key="2">
    <source>
        <dbReference type="Proteomes" id="UP000062260"/>
    </source>
</evidence>
<reference evidence="2" key="2">
    <citation type="submission" date="2016-01" db="EMBL/GenBank/DDBJ databases">
        <title>Six Aerococcus type strain genome sequencing and assembly using PacBio and Illumina Hiseq.</title>
        <authorList>
            <person name="Carkaci D."/>
            <person name="Dargis R."/>
            <person name="Nielsen X.C."/>
            <person name="Skovgaard O."/>
            <person name="Fuursted K."/>
            <person name="Christensen J.J."/>
        </authorList>
    </citation>
    <scope>NUCLEOTIDE SEQUENCE [LARGE SCALE GENOMIC DNA]</scope>
    <source>
        <strain evidence="2">CCUG42038B</strain>
    </source>
</reference>
<keyword evidence="2" id="KW-1185">Reference proteome</keyword>
<dbReference type="OrthoDB" id="2135001at2"/>